<name>A0AA38IAF1_9CUCU</name>
<dbReference type="PROSITE" id="PS50191">
    <property type="entry name" value="CRAL_TRIO"/>
    <property type="match status" value="1"/>
</dbReference>
<dbReference type="SMART" id="SM00516">
    <property type="entry name" value="SEC14"/>
    <property type="match status" value="1"/>
</dbReference>
<dbReference type="Gene3D" id="3.40.525.10">
    <property type="entry name" value="CRAL-TRIO lipid binding domain"/>
    <property type="match status" value="1"/>
</dbReference>
<dbReference type="Pfam" id="PF00650">
    <property type="entry name" value="CRAL_TRIO"/>
    <property type="match status" value="1"/>
</dbReference>
<evidence type="ECO:0000259" key="1">
    <source>
        <dbReference type="PROSITE" id="PS50191"/>
    </source>
</evidence>
<protein>
    <recommendedName>
        <fullName evidence="1">CRAL-TRIO domain-containing protein</fullName>
    </recommendedName>
</protein>
<feature type="domain" description="CRAL-TRIO" evidence="1">
    <location>
        <begin position="96"/>
        <end position="256"/>
    </location>
</feature>
<dbReference type="InterPro" id="IPR036273">
    <property type="entry name" value="CRAL/TRIO_N_dom_sf"/>
</dbReference>
<dbReference type="GO" id="GO:1902936">
    <property type="term" value="F:phosphatidylinositol bisphosphate binding"/>
    <property type="evidence" value="ECO:0007669"/>
    <property type="project" value="TreeGrafter"/>
</dbReference>
<evidence type="ECO:0000313" key="2">
    <source>
        <dbReference type="EMBL" id="KAJ3654088.1"/>
    </source>
</evidence>
<dbReference type="InterPro" id="IPR001251">
    <property type="entry name" value="CRAL-TRIO_dom"/>
</dbReference>
<dbReference type="Proteomes" id="UP001168821">
    <property type="component" value="Unassembled WGS sequence"/>
</dbReference>
<accession>A0AA38IAF1</accession>
<comment type="caution">
    <text evidence="2">The sequence shown here is derived from an EMBL/GenBank/DDBJ whole genome shotgun (WGS) entry which is preliminary data.</text>
</comment>
<evidence type="ECO:0000313" key="3">
    <source>
        <dbReference type="Proteomes" id="UP001168821"/>
    </source>
</evidence>
<sequence>MPKDTELVYVQSDAVNTIVKVFNKTEESLAEDVLNLKNWMKCQHHLPEILDDKSVQNFLILNKYNIEKAKAKIDMYYTFRSQVPDLVKNINPRCSVMKEVATLVYIVLLPKMTKDMYRVFVAKCRTKDKLDQIDVYDVLKMAVNLQEIRLKEDIMFGDVIIFDLEGTSVRFLSKLTPTFLMTFITLYKKVYSLPLKGVYLINSVPYVETILTIVKALVTPKLFGRIHVCKDANILKEHFPLEMLPKDYGGTEKSIEELHELYPLKYQEYQDRFDLLDKLRVNESLRPARLADENDEFLGYHGNFKKLEID</sequence>
<dbReference type="GO" id="GO:0016020">
    <property type="term" value="C:membrane"/>
    <property type="evidence" value="ECO:0007669"/>
    <property type="project" value="TreeGrafter"/>
</dbReference>
<proteinExistence type="predicted"/>
<dbReference type="InterPro" id="IPR036865">
    <property type="entry name" value="CRAL-TRIO_dom_sf"/>
</dbReference>
<dbReference type="EMBL" id="JALNTZ010000004">
    <property type="protein sequence ID" value="KAJ3654088.1"/>
    <property type="molecule type" value="Genomic_DNA"/>
</dbReference>
<dbReference type="SUPFAM" id="SSF46938">
    <property type="entry name" value="CRAL/TRIO N-terminal domain"/>
    <property type="match status" value="1"/>
</dbReference>
<dbReference type="SUPFAM" id="SSF52087">
    <property type="entry name" value="CRAL/TRIO domain"/>
    <property type="match status" value="1"/>
</dbReference>
<dbReference type="AlphaFoldDB" id="A0AA38IAF1"/>
<dbReference type="PANTHER" id="PTHR10174:SF222">
    <property type="entry name" value="GH10083P-RELATED"/>
    <property type="match status" value="1"/>
</dbReference>
<dbReference type="CDD" id="cd00170">
    <property type="entry name" value="SEC14"/>
    <property type="match status" value="1"/>
</dbReference>
<gene>
    <name evidence="2" type="ORF">Zmor_013301</name>
</gene>
<keyword evidence="3" id="KW-1185">Reference proteome</keyword>
<dbReference type="PANTHER" id="PTHR10174">
    <property type="entry name" value="ALPHA-TOCOPHEROL TRANSFER PROTEIN-RELATED"/>
    <property type="match status" value="1"/>
</dbReference>
<reference evidence="2" key="1">
    <citation type="journal article" date="2023" name="G3 (Bethesda)">
        <title>Whole genome assemblies of Zophobas morio and Tenebrio molitor.</title>
        <authorList>
            <person name="Kaur S."/>
            <person name="Stinson S.A."/>
            <person name="diCenzo G.C."/>
        </authorList>
    </citation>
    <scope>NUCLEOTIDE SEQUENCE</scope>
    <source>
        <strain evidence="2">QUZm001</strain>
    </source>
</reference>
<organism evidence="2 3">
    <name type="scientific">Zophobas morio</name>
    <dbReference type="NCBI Taxonomy" id="2755281"/>
    <lineage>
        <taxon>Eukaryota</taxon>
        <taxon>Metazoa</taxon>
        <taxon>Ecdysozoa</taxon>
        <taxon>Arthropoda</taxon>
        <taxon>Hexapoda</taxon>
        <taxon>Insecta</taxon>
        <taxon>Pterygota</taxon>
        <taxon>Neoptera</taxon>
        <taxon>Endopterygota</taxon>
        <taxon>Coleoptera</taxon>
        <taxon>Polyphaga</taxon>
        <taxon>Cucujiformia</taxon>
        <taxon>Tenebrionidae</taxon>
        <taxon>Zophobas</taxon>
    </lineage>
</organism>